<keyword evidence="2" id="KW-1185">Reference proteome</keyword>
<dbReference type="AlphaFoldDB" id="A0A239PEJ4"/>
<sequence length="48" mass="4912">MPSIQPVGDVWVSFSWAVKGVAVAPGGAEVVSDVQVRVTALCGPLPHP</sequence>
<evidence type="ECO:0000313" key="1">
    <source>
        <dbReference type="EMBL" id="SNT65285.1"/>
    </source>
</evidence>
<accession>A0A239PEJ4</accession>
<name>A0A239PEJ4_9ACTN</name>
<reference evidence="1 2" key="1">
    <citation type="submission" date="2017-06" db="EMBL/GenBank/DDBJ databases">
        <authorList>
            <person name="Kim H.J."/>
            <person name="Triplett B.A."/>
        </authorList>
    </citation>
    <scope>NUCLEOTIDE SEQUENCE [LARGE SCALE GENOMIC DNA]</scope>
    <source>
        <strain evidence="1 2">CGMCC 4.5593</strain>
    </source>
</reference>
<dbReference type="Proteomes" id="UP000198362">
    <property type="component" value="Unassembled WGS sequence"/>
</dbReference>
<protein>
    <submittedName>
        <fullName evidence="1">Uncharacterized protein</fullName>
    </submittedName>
</protein>
<gene>
    <name evidence="1" type="ORF">SAMN05421812_12153</name>
</gene>
<organism evidence="1 2">
    <name type="scientific">Asanoa hainanensis</name>
    <dbReference type="NCBI Taxonomy" id="560556"/>
    <lineage>
        <taxon>Bacteria</taxon>
        <taxon>Bacillati</taxon>
        <taxon>Actinomycetota</taxon>
        <taxon>Actinomycetes</taxon>
        <taxon>Micromonosporales</taxon>
        <taxon>Micromonosporaceae</taxon>
        <taxon>Asanoa</taxon>
    </lineage>
</organism>
<evidence type="ECO:0000313" key="2">
    <source>
        <dbReference type="Proteomes" id="UP000198362"/>
    </source>
</evidence>
<proteinExistence type="predicted"/>
<dbReference type="EMBL" id="FZPH01000021">
    <property type="protein sequence ID" value="SNT65285.1"/>
    <property type="molecule type" value="Genomic_DNA"/>
</dbReference>